<sequence>MIFTLLLASGLRFFTIDDNLLKMMPVDLESRLSWDNIQDEFGSTEVIFIAFGHEGESIFHPKALAKMWDLSEALEASDWVDEVTSISTSTRMDNVDGFMEIDDLQLVRDMTQEDVDDILIYLNKNEKIKKQLVSNKGDFLIAIVQPFDSIEIASFVAEIKSIADTILQDYD</sequence>
<dbReference type="EMBL" id="UINC01020443">
    <property type="protein sequence ID" value="SVA85851.1"/>
    <property type="molecule type" value="Genomic_DNA"/>
</dbReference>
<protein>
    <submittedName>
        <fullName evidence="1">Uncharacterized protein</fullName>
    </submittedName>
</protein>
<dbReference type="AlphaFoldDB" id="A0A381ZA74"/>
<accession>A0A381ZA74</accession>
<gene>
    <name evidence="1" type="ORF">METZ01_LOCUS138705</name>
</gene>
<feature type="non-terminal residue" evidence="1">
    <location>
        <position position="171"/>
    </location>
</feature>
<proteinExistence type="predicted"/>
<organism evidence="1">
    <name type="scientific">marine metagenome</name>
    <dbReference type="NCBI Taxonomy" id="408172"/>
    <lineage>
        <taxon>unclassified sequences</taxon>
        <taxon>metagenomes</taxon>
        <taxon>ecological metagenomes</taxon>
    </lineage>
</organism>
<evidence type="ECO:0000313" key="1">
    <source>
        <dbReference type="EMBL" id="SVA85851.1"/>
    </source>
</evidence>
<reference evidence="1" key="1">
    <citation type="submission" date="2018-05" db="EMBL/GenBank/DDBJ databases">
        <authorList>
            <person name="Lanie J.A."/>
            <person name="Ng W.-L."/>
            <person name="Kazmierczak K.M."/>
            <person name="Andrzejewski T.M."/>
            <person name="Davidsen T.M."/>
            <person name="Wayne K.J."/>
            <person name="Tettelin H."/>
            <person name="Glass J.I."/>
            <person name="Rusch D."/>
            <person name="Podicherti R."/>
            <person name="Tsui H.-C.T."/>
            <person name="Winkler M.E."/>
        </authorList>
    </citation>
    <scope>NUCLEOTIDE SEQUENCE</scope>
</reference>
<name>A0A381ZA74_9ZZZZ</name>